<name>A0AC35UFR3_9BILA</name>
<evidence type="ECO:0000313" key="2">
    <source>
        <dbReference type="WBParaSite" id="RSKR_0001084025.1"/>
    </source>
</evidence>
<proteinExistence type="predicted"/>
<dbReference type="Proteomes" id="UP000095286">
    <property type="component" value="Unplaced"/>
</dbReference>
<reference evidence="2" key="1">
    <citation type="submission" date="2016-11" db="UniProtKB">
        <authorList>
            <consortium name="WormBaseParasite"/>
        </authorList>
    </citation>
    <scope>IDENTIFICATION</scope>
    <source>
        <strain evidence="2">KR3021</strain>
    </source>
</reference>
<evidence type="ECO:0000313" key="1">
    <source>
        <dbReference type="Proteomes" id="UP000095286"/>
    </source>
</evidence>
<protein>
    <submittedName>
        <fullName evidence="2">G_PROTEIN_RECEP_F1_2 domain-containing protein</fullName>
    </submittedName>
</protein>
<accession>A0AC35UFR3</accession>
<organism evidence="1 2">
    <name type="scientific">Rhabditophanes sp. KR3021</name>
    <dbReference type="NCBI Taxonomy" id="114890"/>
    <lineage>
        <taxon>Eukaryota</taxon>
        <taxon>Metazoa</taxon>
        <taxon>Ecdysozoa</taxon>
        <taxon>Nematoda</taxon>
        <taxon>Chromadorea</taxon>
        <taxon>Rhabditida</taxon>
        <taxon>Tylenchina</taxon>
        <taxon>Panagrolaimomorpha</taxon>
        <taxon>Strongyloidoidea</taxon>
        <taxon>Alloionematidae</taxon>
        <taxon>Rhabditophanes</taxon>
    </lineage>
</organism>
<dbReference type="WBParaSite" id="RSKR_0001084025.1">
    <property type="protein sequence ID" value="RSKR_0001084025.1"/>
    <property type="gene ID" value="RSKR_0001084025"/>
</dbReference>
<sequence length="334" mass="38466">MESNTTNLIIDNSTEQEDLKMMDTVITIIKVNLIFFPTVGCYGNINILIATYKNKSLHNKCSYLICQLAFWNNFNLMFELLSGIRLLTDAAEMTRRDCFSSIAFYLFCECMGTSMILSIAVDRLLSIVFPFRDDKWNQNFYLLIMTTPGIIYACIMVGSNWILMDDGWVIVCNPPAAYTRELSDIWTKVTMVFCALSIFVYTVIYYLFWKMAKDAKGFSVQRKIVTTLSINVIFVFVSSILCAGLMFVVNNFMNLRPMVVEAIEAFAVIPGLAAYTCYYFVLFWRSTEYRNAFLHQLKCQCFQSNKKQRENTIAVNMTMSGRTTMGKRNSRQII</sequence>